<dbReference type="SMART" id="SM00256">
    <property type="entry name" value="FBOX"/>
    <property type="match status" value="1"/>
</dbReference>
<dbReference type="Pfam" id="PF24758">
    <property type="entry name" value="LRR_At5g56370"/>
    <property type="match status" value="1"/>
</dbReference>
<dbReference type="InterPro" id="IPR050232">
    <property type="entry name" value="FBL13/AtMIF1-like"/>
</dbReference>
<keyword evidence="3" id="KW-1185">Reference proteome</keyword>
<dbReference type="PANTHER" id="PTHR31900:SF30">
    <property type="entry name" value="SUPERFAMILY PROTEIN, PUTATIVE-RELATED"/>
    <property type="match status" value="1"/>
</dbReference>
<dbReference type="Gene3D" id="1.20.1280.50">
    <property type="match status" value="1"/>
</dbReference>
<dbReference type="InterPro" id="IPR001810">
    <property type="entry name" value="F-box_dom"/>
</dbReference>
<proteinExistence type="predicted"/>
<dbReference type="Gramene" id="Dexi2B01G0017720.1">
    <property type="protein sequence ID" value="Dexi2B01G0017720.1:cds"/>
    <property type="gene ID" value="Dexi2B01G0017720"/>
</dbReference>
<evidence type="ECO:0000313" key="3">
    <source>
        <dbReference type="Proteomes" id="UP000636709"/>
    </source>
</evidence>
<comment type="caution">
    <text evidence="2">The sequence shown here is derived from an EMBL/GenBank/DDBJ whole genome shotgun (WGS) entry which is preliminary data.</text>
</comment>
<dbReference type="PANTHER" id="PTHR31900">
    <property type="entry name" value="F-BOX/RNI SUPERFAMILY PROTEIN-RELATED"/>
    <property type="match status" value="1"/>
</dbReference>
<dbReference type="InterPro" id="IPR055411">
    <property type="entry name" value="LRR_FXL15/At3g58940/PEG3-like"/>
</dbReference>
<dbReference type="Proteomes" id="UP000636709">
    <property type="component" value="Unassembled WGS sequence"/>
</dbReference>
<dbReference type="Gene3D" id="3.80.10.10">
    <property type="entry name" value="Ribonuclease Inhibitor"/>
    <property type="match status" value="1"/>
</dbReference>
<dbReference type="SUPFAM" id="SSF81383">
    <property type="entry name" value="F-box domain"/>
    <property type="match status" value="1"/>
</dbReference>
<dbReference type="InterPro" id="IPR032675">
    <property type="entry name" value="LRR_dom_sf"/>
</dbReference>
<feature type="domain" description="F-box" evidence="1">
    <location>
        <begin position="25"/>
        <end position="59"/>
    </location>
</feature>
<dbReference type="EMBL" id="JACEFO010000157">
    <property type="protein sequence ID" value="KAF8779710.1"/>
    <property type="molecule type" value="Genomic_DNA"/>
</dbReference>
<accession>A0A835FVW2</accession>
<name>A0A835FVW2_9POAL</name>
<dbReference type="InterPro" id="IPR036047">
    <property type="entry name" value="F-box-like_dom_sf"/>
</dbReference>
<organism evidence="2 3">
    <name type="scientific">Digitaria exilis</name>
    <dbReference type="NCBI Taxonomy" id="1010633"/>
    <lineage>
        <taxon>Eukaryota</taxon>
        <taxon>Viridiplantae</taxon>
        <taxon>Streptophyta</taxon>
        <taxon>Embryophyta</taxon>
        <taxon>Tracheophyta</taxon>
        <taxon>Spermatophyta</taxon>
        <taxon>Magnoliopsida</taxon>
        <taxon>Liliopsida</taxon>
        <taxon>Poales</taxon>
        <taxon>Poaceae</taxon>
        <taxon>PACMAD clade</taxon>
        <taxon>Panicoideae</taxon>
        <taxon>Panicodae</taxon>
        <taxon>Paniceae</taxon>
        <taxon>Anthephorinae</taxon>
        <taxon>Digitaria</taxon>
    </lineage>
</organism>
<protein>
    <recommendedName>
        <fullName evidence="1">F-box domain-containing protein</fullName>
    </recommendedName>
</protein>
<evidence type="ECO:0000259" key="1">
    <source>
        <dbReference type="PROSITE" id="PS50181"/>
    </source>
</evidence>
<evidence type="ECO:0000313" key="2">
    <source>
        <dbReference type="EMBL" id="KAF8779710.1"/>
    </source>
</evidence>
<dbReference type="AlphaFoldDB" id="A0A835FVW2"/>
<dbReference type="OrthoDB" id="1155922at2759"/>
<dbReference type="Pfam" id="PF00646">
    <property type="entry name" value="F-box"/>
    <property type="match status" value="1"/>
</dbReference>
<reference evidence="2" key="1">
    <citation type="submission" date="2020-07" db="EMBL/GenBank/DDBJ databases">
        <title>Genome sequence and genetic diversity analysis of an under-domesticated orphan crop, white fonio (Digitaria exilis).</title>
        <authorList>
            <person name="Bennetzen J.L."/>
            <person name="Chen S."/>
            <person name="Ma X."/>
            <person name="Wang X."/>
            <person name="Yssel A.E.J."/>
            <person name="Chaluvadi S.R."/>
            <person name="Johnson M."/>
            <person name="Gangashetty P."/>
            <person name="Hamidou F."/>
            <person name="Sanogo M.D."/>
            <person name="Zwaenepoel A."/>
            <person name="Wallace J."/>
            <person name="Van De Peer Y."/>
            <person name="Van Deynze A."/>
        </authorList>
    </citation>
    <scope>NUCLEOTIDE SEQUENCE</scope>
    <source>
        <tissue evidence="2">Leaves</tissue>
    </source>
</reference>
<dbReference type="SUPFAM" id="SSF52047">
    <property type="entry name" value="RNI-like"/>
    <property type="match status" value="1"/>
</dbReference>
<gene>
    <name evidence="2" type="ORF">HU200_002291</name>
</gene>
<sequence length="435" mass="49567">MAPHRLRKKPRVPDATAAPAPAAASDALLSLPPEVLDEILTRVDLRDAVRTSALSRAWRRRWESLPSLDIDIRCDPKDGQQALWTVDCILPRCSGRVRRFRIWLDKLSARRLDDWLLFLSRRGGVEDLELSPEHPYKFFSLHSTIFSWHRLISIDLFACHIPPLPLDFVGFPDLKVLSLCNVKLQQNGEYQLEKIIGTSPLLEDLVLSELCIGEDEDEFIEWEIQAPNLRHITICSNIDCGWNYAELPCLNSAVIDLWQYVGDLDFAKFFAGLVQVRKLNLSMPYAPVNGIKIPETLPCTFHNLKILKLFMHFRELPPIFSLFCFLRSAPNLVKLKIQICDGEEQKIEANGEFLNAQWTDGMCANLQILKMTGINWLPNEMSFMKIVLSKARLLHTLSISHDDDCSVSHVDPLHELVTYGKASSQAQVLFQGKET</sequence>
<dbReference type="PROSITE" id="PS50181">
    <property type="entry name" value="FBOX"/>
    <property type="match status" value="1"/>
</dbReference>